<evidence type="ECO:0000313" key="2">
    <source>
        <dbReference type="EMBL" id="KEQ24604.1"/>
    </source>
</evidence>
<gene>
    <name evidence="2" type="ORF">ET33_07620</name>
</gene>
<proteinExistence type="predicted"/>
<dbReference type="Proteomes" id="UP000028123">
    <property type="component" value="Unassembled WGS sequence"/>
</dbReference>
<accession>A0A081P1N1</accession>
<keyword evidence="1" id="KW-0732">Signal</keyword>
<dbReference type="EMBL" id="JNVM01000015">
    <property type="protein sequence ID" value="KEQ24604.1"/>
    <property type="molecule type" value="Genomic_DNA"/>
</dbReference>
<organism evidence="2 3">
    <name type="scientific">Paenibacillus tyrfis</name>
    <dbReference type="NCBI Taxonomy" id="1501230"/>
    <lineage>
        <taxon>Bacteria</taxon>
        <taxon>Bacillati</taxon>
        <taxon>Bacillota</taxon>
        <taxon>Bacilli</taxon>
        <taxon>Bacillales</taxon>
        <taxon>Paenibacillaceae</taxon>
        <taxon>Paenibacillus</taxon>
    </lineage>
</organism>
<dbReference type="OrthoDB" id="2633585at2"/>
<dbReference type="AlphaFoldDB" id="A0A081P1N1"/>
<dbReference type="eggNOG" id="ENOG5032P8X">
    <property type="taxonomic scope" value="Bacteria"/>
</dbReference>
<protein>
    <submittedName>
        <fullName evidence="2">Uncharacterized protein</fullName>
    </submittedName>
</protein>
<reference evidence="2 3" key="1">
    <citation type="submission" date="2014-06" db="EMBL/GenBank/DDBJ databases">
        <title>Draft genome sequence of Paenibacillus sp. MSt1.</title>
        <authorList>
            <person name="Aw Y.K."/>
            <person name="Ong K.S."/>
            <person name="Gan H.M."/>
            <person name="Lee S.M."/>
        </authorList>
    </citation>
    <scope>NUCLEOTIDE SEQUENCE [LARGE SCALE GENOMIC DNA]</scope>
    <source>
        <strain evidence="2 3">MSt1</strain>
    </source>
</reference>
<feature type="signal peptide" evidence="1">
    <location>
        <begin position="1"/>
        <end position="25"/>
    </location>
</feature>
<evidence type="ECO:0000256" key="1">
    <source>
        <dbReference type="SAM" id="SignalP"/>
    </source>
</evidence>
<dbReference type="RefSeq" id="WP_036684917.1">
    <property type="nucleotide sequence ID" value="NZ_JNVM01000015.1"/>
</dbReference>
<feature type="chain" id="PRO_5039178066" evidence="1">
    <location>
        <begin position="26"/>
        <end position="234"/>
    </location>
</feature>
<comment type="caution">
    <text evidence="2">The sequence shown here is derived from an EMBL/GenBank/DDBJ whole genome shotgun (WGS) entry which is preliminary data.</text>
</comment>
<keyword evidence="3" id="KW-1185">Reference proteome</keyword>
<evidence type="ECO:0000313" key="3">
    <source>
        <dbReference type="Proteomes" id="UP000028123"/>
    </source>
</evidence>
<name>A0A081P1N1_9BACL</name>
<sequence>MEKKIVKVLSFALLLGAITTSSAFAGKEQSGVIIHKDAIGGSVLSNMPGAVYATPEEQALQSQQASFEALLPNLKNNGLNAAAAERRYDTENNPILIGYWNPNECGSNKKDTYARHTIGELQNSSGGKFLLSYGSATWYNTSGKNALPYRNGSSTTGQNTVDVKMNINFTIRDVDKDKASTIKRNDFGPNQCPGSRYVKVIADLDKTVFKDLHGNTSDGVFYSRTLVPLENWNP</sequence>